<organism evidence="3 4">
    <name type="scientific">Gymnopus androsaceus JB14</name>
    <dbReference type="NCBI Taxonomy" id="1447944"/>
    <lineage>
        <taxon>Eukaryota</taxon>
        <taxon>Fungi</taxon>
        <taxon>Dikarya</taxon>
        <taxon>Basidiomycota</taxon>
        <taxon>Agaricomycotina</taxon>
        <taxon>Agaricomycetes</taxon>
        <taxon>Agaricomycetidae</taxon>
        <taxon>Agaricales</taxon>
        <taxon>Marasmiineae</taxon>
        <taxon>Omphalotaceae</taxon>
        <taxon>Gymnopus</taxon>
    </lineage>
</organism>
<reference evidence="3" key="1">
    <citation type="journal article" date="2019" name="Environ. Microbiol.">
        <title>Fungal ecological strategies reflected in gene transcription - a case study of two litter decomposers.</title>
        <authorList>
            <person name="Barbi F."/>
            <person name="Kohler A."/>
            <person name="Barry K."/>
            <person name="Baskaran P."/>
            <person name="Daum C."/>
            <person name="Fauchery L."/>
            <person name="Ihrmark K."/>
            <person name="Kuo A."/>
            <person name="LaButti K."/>
            <person name="Lipzen A."/>
            <person name="Morin E."/>
            <person name="Grigoriev I.V."/>
            <person name="Henrissat B."/>
            <person name="Lindahl B."/>
            <person name="Martin F."/>
        </authorList>
    </citation>
    <scope>NUCLEOTIDE SEQUENCE</scope>
    <source>
        <strain evidence="3">JB14</strain>
    </source>
</reference>
<dbReference type="EMBL" id="ML769384">
    <property type="protein sequence ID" value="KAE9410741.1"/>
    <property type="molecule type" value="Genomic_DNA"/>
</dbReference>
<dbReference type="InterPro" id="IPR011009">
    <property type="entry name" value="Kinase-like_dom_sf"/>
</dbReference>
<dbReference type="OrthoDB" id="3261131at2759"/>
<accession>A0A6A4IJF2</accession>
<keyword evidence="4" id="KW-1185">Reference proteome</keyword>
<dbReference type="Gene3D" id="1.10.510.10">
    <property type="entry name" value="Transferase(Phosphotransferase) domain 1"/>
    <property type="match status" value="1"/>
</dbReference>
<protein>
    <recommendedName>
        <fullName evidence="2">Protein kinase domain-containing protein</fullName>
    </recommendedName>
</protein>
<dbReference type="InterPro" id="IPR000719">
    <property type="entry name" value="Prot_kinase_dom"/>
</dbReference>
<feature type="domain" description="Protein kinase" evidence="2">
    <location>
        <begin position="220"/>
        <end position="488"/>
    </location>
</feature>
<feature type="region of interest" description="Disordered" evidence="1">
    <location>
        <begin position="47"/>
        <end position="75"/>
    </location>
</feature>
<name>A0A6A4IJF2_9AGAR</name>
<evidence type="ECO:0000313" key="3">
    <source>
        <dbReference type="EMBL" id="KAE9410741.1"/>
    </source>
</evidence>
<proteinExistence type="predicted"/>
<dbReference type="GO" id="GO:0004672">
    <property type="term" value="F:protein kinase activity"/>
    <property type="evidence" value="ECO:0007669"/>
    <property type="project" value="InterPro"/>
</dbReference>
<evidence type="ECO:0000259" key="2">
    <source>
        <dbReference type="PROSITE" id="PS50011"/>
    </source>
</evidence>
<dbReference type="SUPFAM" id="SSF56112">
    <property type="entry name" value="Protein kinase-like (PK-like)"/>
    <property type="match status" value="1"/>
</dbReference>
<evidence type="ECO:0000256" key="1">
    <source>
        <dbReference type="SAM" id="MobiDB-lite"/>
    </source>
</evidence>
<dbReference type="AlphaFoldDB" id="A0A6A4IJF2"/>
<dbReference type="GO" id="GO:0005524">
    <property type="term" value="F:ATP binding"/>
    <property type="evidence" value="ECO:0007669"/>
    <property type="project" value="InterPro"/>
</dbReference>
<gene>
    <name evidence="3" type="ORF">BT96DRAFT_846457</name>
</gene>
<evidence type="ECO:0000313" key="4">
    <source>
        <dbReference type="Proteomes" id="UP000799118"/>
    </source>
</evidence>
<sequence length="488" mass="53648">MAVPLGNVIPMNSQPTNFVDIIAEFTEEEPEPEPQRRVSTWIDNFPSQAPSQGAVPSAFKERQEGKDPKHRPILCGRPASKTSVIPITLYHPVFGTFLDDCRTATPGPLFFDLYRELAVAMADFYLTEGKRLTVARGIFEKYGFSITTSTVGENGSFDTDGDIRMSNGKYTVRLLFVEGKNELGADGADAYLQATLYYVEGVRDAKLWDCRLPAMLVMLVGSTLGFGGGVFGADGAMTQILTPSLSLHSHPTDNDAVLTGARMLCALRRATNSLKSLYDSLSPENPDTTLGFPYPTDFIPTGATNERVSFTYKSRLGNHLLFRVEVDNIGPALVKFFAGMGTDAVQAQSWAAEHGVAPLVYGHKLLPGGWVMVVMEDLSNSYRPFVLRLDSHYHPAIVEFLSQLHSANLVHGDLRDVNILVSISKDSSSFKIVDWDWAAAINVARYPATMNGPTSLTPLWRPSEVHPMGLIRPQHDSAMIENVFNLKL</sequence>
<dbReference type="PROSITE" id="PS50011">
    <property type="entry name" value="PROTEIN_KINASE_DOM"/>
    <property type="match status" value="1"/>
</dbReference>
<dbReference type="Proteomes" id="UP000799118">
    <property type="component" value="Unassembled WGS sequence"/>
</dbReference>